<evidence type="ECO:0000313" key="2">
    <source>
        <dbReference type="Proteomes" id="UP001497392"/>
    </source>
</evidence>
<dbReference type="EMBL" id="CAXHTA020000019">
    <property type="protein sequence ID" value="CAL5229032.1"/>
    <property type="molecule type" value="Genomic_DNA"/>
</dbReference>
<dbReference type="Gene3D" id="3.40.30.10">
    <property type="entry name" value="Glutaredoxin"/>
    <property type="match status" value="1"/>
</dbReference>
<dbReference type="PANTHER" id="PTHR28630">
    <property type="match status" value="1"/>
</dbReference>
<accession>A0ABP1GAB1</accession>
<sequence length="224" mass="25031">MATSAASMQDATSQQSSRQYENLKGSLVYQVAEQRKTDITELWGDNDISVIFWARSMGCFFCQELARELKSDVLPKLQAEGIKSFLVSIGSPERGLEFAELTSFPSENLLADPENVTYDALGLTRNTLDTYFNPRTPLAIAERVRKDGAKVLREALSTWKPWIPPGKGQAEQQGGCFIFKGKECVYEYKDPATGRHVNIDEVRAQHCSLCDVNHASLILDGVYR</sequence>
<dbReference type="InterPro" id="IPR036249">
    <property type="entry name" value="Thioredoxin-like_sf"/>
</dbReference>
<evidence type="ECO:0000313" key="1">
    <source>
        <dbReference type="EMBL" id="CAL5229032.1"/>
    </source>
</evidence>
<keyword evidence="2" id="KW-1185">Reference proteome</keyword>
<gene>
    <name evidence="1" type="primary">g12279</name>
    <name evidence="1" type="ORF">VP750_LOCUS10938</name>
</gene>
<comment type="caution">
    <text evidence="1">The sequence shown here is derived from an EMBL/GenBank/DDBJ whole genome shotgun (WGS) entry which is preliminary data.</text>
</comment>
<organism evidence="1 2">
    <name type="scientific">Coccomyxa viridis</name>
    <dbReference type="NCBI Taxonomy" id="1274662"/>
    <lineage>
        <taxon>Eukaryota</taxon>
        <taxon>Viridiplantae</taxon>
        <taxon>Chlorophyta</taxon>
        <taxon>core chlorophytes</taxon>
        <taxon>Trebouxiophyceae</taxon>
        <taxon>Trebouxiophyceae incertae sedis</taxon>
        <taxon>Coccomyxaceae</taxon>
        <taxon>Coccomyxa</taxon>
    </lineage>
</organism>
<name>A0ABP1GAB1_9CHLO</name>
<reference evidence="1 2" key="1">
    <citation type="submission" date="2024-06" db="EMBL/GenBank/DDBJ databases">
        <authorList>
            <person name="Kraege A."/>
            <person name="Thomma B."/>
        </authorList>
    </citation>
    <scope>NUCLEOTIDE SEQUENCE [LARGE SCALE GENOMIC DNA]</scope>
</reference>
<dbReference type="SUPFAM" id="SSF52833">
    <property type="entry name" value="Thioredoxin-like"/>
    <property type="match status" value="1"/>
</dbReference>
<dbReference type="Pfam" id="PF13911">
    <property type="entry name" value="AhpC-TSA_2"/>
    <property type="match status" value="1"/>
</dbReference>
<dbReference type="PANTHER" id="PTHR28630:SF3">
    <property type="entry name" value="PEROXIREDOXIN-LIKE 2C"/>
    <property type="match status" value="1"/>
</dbReference>
<dbReference type="Proteomes" id="UP001497392">
    <property type="component" value="Unassembled WGS sequence"/>
</dbReference>
<protein>
    <submittedName>
        <fullName evidence="1">G12279 protein</fullName>
    </submittedName>
</protein>
<dbReference type="InterPro" id="IPR032801">
    <property type="entry name" value="PXL2A/B/C"/>
</dbReference>
<proteinExistence type="predicted"/>